<accession>C8NEU7</accession>
<evidence type="ECO:0000256" key="1">
    <source>
        <dbReference type="SAM" id="Phobius"/>
    </source>
</evidence>
<evidence type="ECO:0000313" key="3">
    <source>
        <dbReference type="Proteomes" id="UP000005926"/>
    </source>
</evidence>
<dbReference type="PANTHER" id="PTHR34289:SF8">
    <property type="entry name" value="DUF819 DOMAIN-CONTAINING PROTEIN"/>
    <property type="match status" value="1"/>
</dbReference>
<dbReference type="HOGENOM" id="CLU_034724_0_0_9"/>
<gene>
    <name evidence="2" type="ORF">HMPREF0444_0442</name>
</gene>
<name>C8NEU7_9LACT</name>
<dbReference type="GeneID" id="78413226"/>
<dbReference type="AlphaFoldDB" id="C8NEU7"/>
<feature type="transmembrane region" description="Helical" evidence="1">
    <location>
        <begin position="210"/>
        <end position="235"/>
    </location>
</feature>
<organism evidence="2 3">
    <name type="scientific">Granulicatella adiacens ATCC 49175</name>
    <dbReference type="NCBI Taxonomy" id="638301"/>
    <lineage>
        <taxon>Bacteria</taxon>
        <taxon>Bacillati</taxon>
        <taxon>Bacillota</taxon>
        <taxon>Bacilli</taxon>
        <taxon>Lactobacillales</taxon>
        <taxon>Carnobacteriaceae</taxon>
        <taxon>Granulicatella</taxon>
    </lineage>
</organism>
<dbReference type="Pfam" id="PF05684">
    <property type="entry name" value="DUF819"/>
    <property type="match status" value="1"/>
</dbReference>
<dbReference type="EMBL" id="ACKZ01000011">
    <property type="protein sequence ID" value="EEW37801.1"/>
    <property type="molecule type" value="Genomic_DNA"/>
</dbReference>
<feature type="transmembrane region" description="Helical" evidence="1">
    <location>
        <begin position="161"/>
        <end position="179"/>
    </location>
</feature>
<feature type="transmembrane region" description="Helical" evidence="1">
    <location>
        <begin position="277"/>
        <end position="296"/>
    </location>
</feature>
<dbReference type="RefSeq" id="WP_005605550.1">
    <property type="nucleotide sequence ID" value="NZ_CP102283.1"/>
</dbReference>
<feature type="transmembrane region" description="Helical" evidence="1">
    <location>
        <begin position="36"/>
        <end position="53"/>
    </location>
</feature>
<evidence type="ECO:0000313" key="2">
    <source>
        <dbReference type="EMBL" id="EEW37801.1"/>
    </source>
</evidence>
<reference evidence="2 3" key="1">
    <citation type="submission" date="2009-08" db="EMBL/GenBank/DDBJ databases">
        <authorList>
            <person name="Muzny D."/>
            <person name="Qin X."/>
            <person name="Deng J."/>
            <person name="Jiang H."/>
            <person name="Liu Y."/>
            <person name="Qu J."/>
            <person name="Song X.-Z."/>
            <person name="Zhang L."/>
            <person name="Thornton R."/>
            <person name="Coyle M."/>
            <person name="Francisco L."/>
            <person name="Jackson L."/>
            <person name="Javaid M."/>
            <person name="Korchina V."/>
            <person name="Kovar C."/>
            <person name="Mata R."/>
            <person name="Mathew T."/>
            <person name="Ngo R."/>
            <person name="Nguyen L."/>
            <person name="Nguyen N."/>
            <person name="Okwuonu G."/>
            <person name="Ongeri F."/>
            <person name="Pham C."/>
            <person name="Simmons D."/>
            <person name="Wilczek-Boney K."/>
            <person name="Hale W."/>
            <person name="Jakkamsetti A."/>
            <person name="Pham P."/>
            <person name="Ruth R."/>
            <person name="San Lucas F."/>
            <person name="Warren J."/>
            <person name="Zhang J."/>
            <person name="Zhao Z."/>
            <person name="Zhou C."/>
            <person name="Zhu D."/>
            <person name="Lee S."/>
            <person name="Bess C."/>
            <person name="Blankenburg K."/>
            <person name="Forbes L."/>
            <person name="Fu Q."/>
            <person name="Gubbala S."/>
            <person name="Hirani K."/>
            <person name="Jayaseelan J.C."/>
            <person name="Lara F."/>
            <person name="Munidasa M."/>
            <person name="Palculict T."/>
            <person name="Patil S."/>
            <person name="Pu L.-L."/>
            <person name="Saada N."/>
            <person name="Tang L."/>
            <person name="Weissenberger G."/>
            <person name="Zhu Y."/>
            <person name="Hemphill L."/>
            <person name="Shang Y."/>
            <person name="Youmans B."/>
            <person name="Ayvaz T."/>
            <person name="Ross M."/>
            <person name="Santibanez J."/>
            <person name="Aqrawi P."/>
            <person name="Gross S."/>
            <person name="Joshi V."/>
            <person name="Fowler G."/>
            <person name="Nazareth L."/>
            <person name="Reid J."/>
            <person name="Worley K."/>
            <person name="Petrosino J."/>
            <person name="Highlander S."/>
            <person name="Gibbs R."/>
        </authorList>
    </citation>
    <scope>NUCLEOTIDE SEQUENCE [LARGE SCALE GENOMIC DNA]</scope>
    <source>
        <strain evidence="2 3">ATCC 49175</strain>
    </source>
</reference>
<dbReference type="Proteomes" id="UP000005926">
    <property type="component" value="Unassembled WGS sequence"/>
</dbReference>
<feature type="transmembrane region" description="Helical" evidence="1">
    <location>
        <begin position="247"/>
        <end position="265"/>
    </location>
</feature>
<keyword evidence="1" id="KW-1133">Transmembrane helix</keyword>
<keyword evidence="1" id="KW-0812">Transmembrane</keyword>
<dbReference type="PANTHER" id="PTHR34289">
    <property type="entry name" value="PROTEIN, PUTATIVE (DUF819)-RELATED"/>
    <property type="match status" value="1"/>
</dbReference>
<feature type="transmembrane region" description="Helical" evidence="1">
    <location>
        <begin position="301"/>
        <end position="325"/>
    </location>
</feature>
<feature type="transmembrane region" description="Helical" evidence="1">
    <location>
        <begin position="119"/>
        <end position="140"/>
    </location>
</feature>
<dbReference type="eggNOG" id="COG5505">
    <property type="taxonomic scope" value="Bacteria"/>
</dbReference>
<dbReference type="InterPro" id="IPR008537">
    <property type="entry name" value="DUF819"/>
</dbReference>
<feature type="transmembrane region" description="Helical" evidence="1">
    <location>
        <begin position="91"/>
        <end position="113"/>
    </location>
</feature>
<feature type="transmembrane region" description="Helical" evidence="1">
    <location>
        <begin position="362"/>
        <end position="383"/>
    </location>
</feature>
<keyword evidence="3" id="KW-1185">Reference proteome</keyword>
<proteinExistence type="predicted"/>
<sequence>MIDANNTWVLWSIIVGIATISIFLENRYKWAAKISGAIIGLLMAATLSNLGVIPTDSPVYDQVWGVVVPLAIPTLLFQCDLKQIWKESGRLLAIFLISSVGTVLGAVLGYLALSKAIPVLNHIAGMMVGSYIGGGVNFVAVSSAFEIPKELISAATVADNLLMVFYFLILLMIPSIGFFKKHFKFAYTEGVKEEEEKAYGKDTVITVQDVAFVFAISVIIVTISFTLSEIISGLGDNSLIQLVSNKYLILTTLTVACSTIFAKHFKKISGANEIGTFLIYLFFVVIGIPASIGAIIEKSPLLLVFCAIMVFVNMAVTFAGAKIFGFTVEEAILASNANIGGPTTAAAMAISKGWHRFVAPTMLVGTLGYIIGTYVGIFIGQLLN</sequence>
<comment type="caution">
    <text evidence="2">The sequence shown here is derived from an EMBL/GenBank/DDBJ whole genome shotgun (WGS) entry which is preliminary data.</text>
</comment>
<keyword evidence="1" id="KW-0472">Membrane</keyword>
<protein>
    <submittedName>
        <fullName evidence="2">Uncharacterized protein</fullName>
    </submittedName>
</protein>
<feature type="transmembrane region" description="Helical" evidence="1">
    <location>
        <begin position="6"/>
        <end position="24"/>
    </location>
</feature>